<sequence>MSKINLCRSAAVRSGFLSEIAVGIVANSVLLFHNVFLSILGHRSKPTDLPIGLLALIHLPMLVLMGFTARQFYVSGEILGGHHMESVVLLHRLVRGSSLCASCLLSVLQAITLAPKLLPLFKHQSPHQSLCSLVFLCSVWPVSYLPRHTSSTLSLPESLPSGARGPLQRVPGDPAVQAQGAVPAPSQPSLSPRASPELRVSRTILLLVGFFVLVSTLDYVIASSRIMWNSDQILYHLRIFVAHTYATVSPLVFVCTEKHMIGYEIHMGSPLNT</sequence>
<keyword evidence="8 11" id="KW-0472">Membrane</keyword>
<reference evidence="12" key="1">
    <citation type="submission" date="2020-03" db="EMBL/GenBank/DDBJ databases">
        <title>Studies in the Genomics of Life Span.</title>
        <authorList>
            <person name="Glass D."/>
        </authorList>
    </citation>
    <scope>NUCLEOTIDE SEQUENCE</scope>
    <source>
        <strain evidence="12">SUZIE</strain>
        <tissue evidence="12">Muscle</tissue>
    </source>
</reference>
<evidence type="ECO:0000313" key="12">
    <source>
        <dbReference type="EMBL" id="MBZ3871036.1"/>
    </source>
</evidence>
<dbReference type="EMBL" id="JAATJV010159372">
    <property type="protein sequence ID" value="MBZ3871036.1"/>
    <property type="molecule type" value="Genomic_DNA"/>
</dbReference>
<keyword evidence="7 11" id="KW-0297">G-protein coupled receptor</keyword>
<keyword evidence="4 11" id="KW-0589">Pheromone response</keyword>
<feature type="transmembrane region" description="Helical" evidence="11">
    <location>
        <begin position="53"/>
        <end position="73"/>
    </location>
</feature>
<dbReference type="GO" id="GO:0005886">
    <property type="term" value="C:plasma membrane"/>
    <property type="evidence" value="ECO:0007669"/>
    <property type="project" value="UniProtKB-SubCell"/>
</dbReference>
<evidence type="ECO:0000256" key="6">
    <source>
        <dbReference type="ARBA" id="ARBA00022989"/>
    </source>
</evidence>
<feature type="transmembrane region" description="Helical" evidence="11">
    <location>
        <begin position="20"/>
        <end position="41"/>
    </location>
</feature>
<evidence type="ECO:0000256" key="2">
    <source>
        <dbReference type="ARBA" id="ARBA00010663"/>
    </source>
</evidence>
<feature type="transmembrane region" description="Helical" evidence="11">
    <location>
        <begin position="233"/>
        <end position="255"/>
    </location>
</feature>
<dbReference type="Proteomes" id="UP001166674">
    <property type="component" value="Unassembled WGS sequence"/>
</dbReference>
<dbReference type="SUPFAM" id="SSF81321">
    <property type="entry name" value="Family A G protein-coupled receptor-like"/>
    <property type="match status" value="1"/>
</dbReference>
<protein>
    <recommendedName>
        <fullName evidence="11">Vomeronasal type-1 receptor</fullName>
    </recommendedName>
</protein>
<dbReference type="AlphaFoldDB" id="A0AA41SS69"/>
<comment type="subcellular location">
    <subcellularLocation>
        <location evidence="1 11">Cell membrane</location>
        <topology evidence="1 11">Multi-pass membrane protein</topology>
    </subcellularLocation>
</comment>
<dbReference type="InterPro" id="IPR004072">
    <property type="entry name" value="Vmron_rcpt_1"/>
</dbReference>
<evidence type="ECO:0000256" key="1">
    <source>
        <dbReference type="ARBA" id="ARBA00004651"/>
    </source>
</evidence>
<evidence type="ECO:0000256" key="5">
    <source>
        <dbReference type="ARBA" id="ARBA00022692"/>
    </source>
</evidence>
<keyword evidence="3 11" id="KW-1003">Cell membrane</keyword>
<feature type="transmembrane region" description="Helical" evidence="11">
    <location>
        <begin position="203"/>
        <end position="221"/>
    </location>
</feature>
<evidence type="ECO:0000256" key="3">
    <source>
        <dbReference type="ARBA" id="ARBA00022475"/>
    </source>
</evidence>
<evidence type="ECO:0000256" key="4">
    <source>
        <dbReference type="ARBA" id="ARBA00022507"/>
    </source>
</evidence>
<dbReference type="PANTHER" id="PTHR24062">
    <property type="entry name" value="VOMERONASAL TYPE-1 RECEPTOR"/>
    <property type="match status" value="1"/>
</dbReference>
<name>A0AA41SS69_SCICA</name>
<keyword evidence="6 11" id="KW-1133">Transmembrane helix</keyword>
<evidence type="ECO:0000313" key="13">
    <source>
        <dbReference type="Proteomes" id="UP001166674"/>
    </source>
</evidence>
<keyword evidence="10 11" id="KW-0807">Transducer</keyword>
<evidence type="ECO:0000256" key="10">
    <source>
        <dbReference type="ARBA" id="ARBA00023224"/>
    </source>
</evidence>
<dbReference type="GO" id="GO:0019236">
    <property type="term" value="P:response to pheromone"/>
    <property type="evidence" value="ECO:0007669"/>
    <property type="project" value="UniProtKB-KW"/>
</dbReference>
<organism evidence="12 13">
    <name type="scientific">Sciurus carolinensis</name>
    <name type="common">Eastern gray squirrel</name>
    <dbReference type="NCBI Taxonomy" id="30640"/>
    <lineage>
        <taxon>Eukaryota</taxon>
        <taxon>Metazoa</taxon>
        <taxon>Chordata</taxon>
        <taxon>Craniata</taxon>
        <taxon>Vertebrata</taxon>
        <taxon>Euteleostomi</taxon>
        <taxon>Mammalia</taxon>
        <taxon>Eutheria</taxon>
        <taxon>Euarchontoglires</taxon>
        <taxon>Glires</taxon>
        <taxon>Rodentia</taxon>
        <taxon>Sciuromorpha</taxon>
        <taxon>Sciuridae</taxon>
        <taxon>Sciurinae</taxon>
        <taxon>Sciurini</taxon>
        <taxon>Sciurus</taxon>
    </lineage>
</organism>
<evidence type="ECO:0000256" key="8">
    <source>
        <dbReference type="ARBA" id="ARBA00023136"/>
    </source>
</evidence>
<gene>
    <name evidence="12" type="ORF">SUZIE_110930</name>
</gene>
<evidence type="ECO:0000256" key="11">
    <source>
        <dbReference type="RuleBase" id="RU364061"/>
    </source>
</evidence>
<dbReference type="Pfam" id="PF03402">
    <property type="entry name" value="V1R"/>
    <property type="match status" value="2"/>
</dbReference>
<evidence type="ECO:0000256" key="7">
    <source>
        <dbReference type="ARBA" id="ARBA00023040"/>
    </source>
</evidence>
<keyword evidence="13" id="KW-1185">Reference proteome</keyword>
<keyword evidence="9 11" id="KW-0675">Receptor</keyword>
<comment type="similarity">
    <text evidence="2 11">Belongs to the G-protein coupled receptor 1 family.</text>
</comment>
<dbReference type="GO" id="GO:0016503">
    <property type="term" value="F:pheromone receptor activity"/>
    <property type="evidence" value="ECO:0007669"/>
    <property type="project" value="InterPro"/>
</dbReference>
<keyword evidence="5 11" id="KW-0812">Transmembrane</keyword>
<accession>A0AA41SS69</accession>
<comment type="caution">
    <text evidence="11">Lacks conserved residue(s) required for the propagation of feature annotation.</text>
</comment>
<proteinExistence type="inferred from homology"/>
<comment type="caution">
    <text evidence="12">The sequence shown here is derived from an EMBL/GenBank/DDBJ whole genome shotgun (WGS) entry which is preliminary data.</text>
</comment>
<evidence type="ECO:0000256" key="9">
    <source>
        <dbReference type="ARBA" id="ARBA00023170"/>
    </source>
</evidence>